<keyword evidence="2" id="KW-0675">Receptor</keyword>
<gene>
    <name evidence="2" type="ORF">HJG60_005943</name>
</gene>
<dbReference type="AlphaFoldDB" id="A0A833ZXI3"/>
<dbReference type="SUPFAM" id="SSF48097">
    <property type="entry name" value="Regulator of G-protein signaling, RGS"/>
    <property type="match status" value="1"/>
</dbReference>
<evidence type="ECO:0000313" key="2">
    <source>
        <dbReference type="EMBL" id="KAF6099440.1"/>
    </source>
</evidence>
<name>A0A833ZXI3_9CHIR</name>
<feature type="region of interest" description="Disordered" evidence="1">
    <location>
        <begin position="1"/>
        <end position="22"/>
    </location>
</feature>
<accession>A0A833ZXI3</accession>
<dbReference type="InterPro" id="IPR044926">
    <property type="entry name" value="RGS_subdomain_2"/>
</dbReference>
<keyword evidence="2" id="KW-0808">Transferase</keyword>
<evidence type="ECO:0000313" key="3">
    <source>
        <dbReference type="Proteomes" id="UP000664940"/>
    </source>
</evidence>
<feature type="compositionally biased region" description="Basic and acidic residues" evidence="1">
    <location>
        <begin position="8"/>
        <end position="17"/>
    </location>
</feature>
<protein>
    <submittedName>
        <fullName evidence="2">G protein-coupled receptor kinase 7</fullName>
    </submittedName>
</protein>
<dbReference type="Proteomes" id="UP000664940">
    <property type="component" value="Unassembled WGS sequence"/>
</dbReference>
<dbReference type="Gene3D" id="1.10.167.10">
    <property type="entry name" value="Regulator of G-protein Signalling 4, domain 2"/>
    <property type="match status" value="1"/>
</dbReference>
<proteinExistence type="predicted"/>
<organism evidence="2 3">
    <name type="scientific">Phyllostomus discolor</name>
    <name type="common">pale spear-nosed bat</name>
    <dbReference type="NCBI Taxonomy" id="89673"/>
    <lineage>
        <taxon>Eukaryota</taxon>
        <taxon>Metazoa</taxon>
        <taxon>Chordata</taxon>
        <taxon>Craniata</taxon>
        <taxon>Vertebrata</taxon>
        <taxon>Euteleostomi</taxon>
        <taxon>Mammalia</taxon>
        <taxon>Eutheria</taxon>
        <taxon>Laurasiatheria</taxon>
        <taxon>Chiroptera</taxon>
        <taxon>Yangochiroptera</taxon>
        <taxon>Phyllostomidae</taxon>
        <taxon>Phyllostominae</taxon>
        <taxon>Phyllostomus</taxon>
    </lineage>
</organism>
<dbReference type="InterPro" id="IPR036305">
    <property type="entry name" value="RGS_sf"/>
</dbReference>
<dbReference type="GO" id="GO:0016301">
    <property type="term" value="F:kinase activity"/>
    <property type="evidence" value="ECO:0007669"/>
    <property type="project" value="UniProtKB-KW"/>
</dbReference>
<sequence length="80" mass="9314">MAYQQVRKTSECHSMERQRRHRSLMLPRQQSGAQLRQVLSPDFNSLCVQQLIGHHLFQDFLATVSPSQEASAFLEQVQSW</sequence>
<reference evidence="2 3" key="1">
    <citation type="journal article" date="2020" name="Nature">
        <title>Six reference-quality genomes reveal evolution of bat adaptations.</title>
        <authorList>
            <person name="Jebb D."/>
            <person name="Huang Z."/>
            <person name="Pippel M."/>
            <person name="Hughes G.M."/>
            <person name="Lavrichenko K."/>
            <person name="Devanna P."/>
            <person name="Winkler S."/>
            <person name="Jermiin L.S."/>
            <person name="Skirmuntt E.C."/>
            <person name="Katzourakis A."/>
            <person name="Burkitt-Gray L."/>
            <person name="Ray D.A."/>
            <person name="Sullivan K.A.M."/>
            <person name="Roscito J.G."/>
            <person name="Kirilenko B.M."/>
            <person name="Davalos L.M."/>
            <person name="Corthals A.P."/>
            <person name="Power M.L."/>
            <person name="Jones G."/>
            <person name="Ransome R.D."/>
            <person name="Dechmann D.K.N."/>
            <person name="Locatelli A.G."/>
            <person name="Puechmaille S.J."/>
            <person name="Fedrigo O."/>
            <person name="Jarvis E.D."/>
            <person name="Hiller M."/>
            <person name="Vernes S.C."/>
            <person name="Myers E.W."/>
            <person name="Teeling E.C."/>
        </authorList>
    </citation>
    <scope>NUCLEOTIDE SEQUENCE [LARGE SCALE GENOMIC DNA]</scope>
    <source>
        <strain evidence="2">Bat1K_MPI-CBG_1</strain>
    </source>
</reference>
<evidence type="ECO:0000256" key="1">
    <source>
        <dbReference type="SAM" id="MobiDB-lite"/>
    </source>
</evidence>
<keyword evidence="2" id="KW-0418">Kinase</keyword>
<dbReference type="EMBL" id="JABVXQ010000007">
    <property type="protein sequence ID" value="KAF6099440.1"/>
    <property type="molecule type" value="Genomic_DNA"/>
</dbReference>
<comment type="caution">
    <text evidence="2">The sequence shown here is derived from an EMBL/GenBank/DDBJ whole genome shotgun (WGS) entry which is preliminary data.</text>
</comment>